<dbReference type="Pfam" id="PF01476">
    <property type="entry name" value="LysM"/>
    <property type="match status" value="1"/>
</dbReference>
<feature type="region of interest" description="Disordered" evidence="1">
    <location>
        <begin position="121"/>
        <end position="161"/>
    </location>
</feature>
<evidence type="ECO:0000256" key="1">
    <source>
        <dbReference type="SAM" id="MobiDB-lite"/>
    </source>
</evidence>
<evidence type="ECO:0000313" key="4">
    <source>
        <dbReference type="EMBL" id="CAF3597359.1"/>
    </source>
</evidence>
<comment type="caution">
    <text evidence="4">The sequence shown here is derived from an EMBL/GenBank/DDBJ whole genome shotgun (WGS) entry which is preliminary data.</text>
</comment>
<dbReference type="PANTHER" id="PTHR20932:SF8">
    <property type="entry name" value="LD22649P"/>
    <property type="match status" value="1"/>
</dbReference>
<evidence type="ECO:0000313" key="5">
    <source>
        <dbReference type="Proteomes" id="UP000663836"/>
    </source>
</evidence>
<dbReference type="AlphaFoldDB" id="A0A818MYF7"/>
<dbReference type="Proteomes" id="UP000663864">
    <property type="component" value="Unassembled WGS sequence"/>
</dbReference>
<dbReference type="EMBL" id="CAJOBD010000156">
    <property type="protein sequence ID" value="CAF3597359.1"/>
    <property type="molecule type" value="Genomic_DNA"/>
</dbReference>
<dbReference type="EMBL" id="CAJNOT010000914">
    <property type="protein sequence ID" value="CAF1108464.1"/>
    <property type="molecule type" value="Genomic_DNA"/>
</dbReference>
<dbReference type="Proteomes" id="UP000663836">
    <property type="component" value="Unassembled WGS sequence"/>
</dbReference>
<feature type="region of interest" description="Disordered" evidence="1">
    <location>
        <begin position="182"/>
        <end position="242"/>
    </location>
</feature>
<dbReference type="Gene3D" id="3.10.350.10">
    <property type="entry name" value="LysM domain"/>
    <property type="match status" value="1"/>
</dbReference>
<dbReference type="InterPro" id="IPR045030">
    <property type="entry name" value="LYSM1-4"/>
</dbReference>
<name>A0A818MYF7_9BILA</name>
<feature type="compositionally biased region" description="Low complexity" evidence="1">
    <location>
        <begin position="195"/>
        <end position="221"/>
    </location>
</feature>
<protein>
    <recommendedName>
        <fullName evidence="2">LysM domain-containing protein</fullName>
    </recommendedName>
</protein>
<feature type="compositionally biased region" description="Low complexity" evidence="1">
    <location>
        <begin position="144"/>
        <end position="161"/>
    </location>
</feature>
<feature type="compositionally biased region" description="Polar residues" evidence="1">
    <location>
        <begin position="222"/>
        <end position="236"/>
    </location>
</feature>
<dbReference type="SUPFAM" id="SSF54106">
    <property type="entry name" value="LysM domain"/>
    <property type="match status" value="1"/>
</dbReference>
<accession>A0A818MYF7</accession>
<feature type="compositionally biased region" description="Polar residues" evidence="1">
    <location>
        <begin position="121"/>
        <end position="137"/>
    </location>
</feature>
<dbReference type="CDD" id="cd00118">
    <property type="entry name" value="LysM"/>
    <property type="match status" value="1"/>
</dbReference>
<dbReference type="PROSITE" id="PS51782">
    <property type="entry name" value="LYSM"/>
    <property type="match status" value="1"/>
</dbReference>
<organism evidence="4 5">
    <name type="scientific">Rotaria sordida</name>
    <dbReference type="NCBI Taxonomy" id="392033"/>
    <lineage>
        <taxon>Eukaryota</taxon>
        <taxon>Metazoa</taxon>
        <taxon>Spiralia</taxon>
        <taxon>Gnathifera</taxon>
        <taxon>Rotifera</taxon>
        <taxon>Eurotatoria</taxon>
        <taxon>Bdelloidea</taxon>
        <taxon>Philodinida</taxon>
        <taxon>Philodinidae</taxon>
        <taxon>Rotaria</taxon>
    </lineage>
</organism>
<dbReference type="PANTHER" id="PTHR20932">
    <property type="entry name" value="LYSM AND PUTATIVE PEPTIDOGLYCAN-BINDING DOMAIN-CONTAINING PROTEIN"/>
    <property type="match status" value="1"/>
</dbReference>
<dbReference type="InterPro" id="IPR036779">
    <property type="entry name" value="LysM_dom_sf"/>
</dbReference>
<proteinExistence type="predicted"/>
<dbReference type="InterPro" id="IPR018392">
    <property type="entry name" value="LysM"/>
</dbReference>
<reference evidence="4" key="1">
    <citation type="submission" date="2021-02" db="EMBL/GenBank/DDBJ databases">
        <authorList>
            <person name="Nowell W R."/>
        </authorList>
    </citation>
    <scope>NUCLEOTIDE SEQUENCE</scope>
</reference>
<evidence type="ECO:0000313" key="3">
    <source>
        <dbReference type="EMBL" id="CAF1108464.1"/>
    </source>
</evidence>
<gene>
    <name evidence="4" type="ORF">JBS370_LOCUS3606</name>
    <name evidence="3" type="ORF">ZHD862_LOCUS17979</name>
</gene>
<sequence length="282" mass="31430">MDKISTEISTSGLVASTTTTIPTERRALSEVMQSTKRSGGNYGSLAKSQLQPTYYICHKVESNDTMQRLALKYSINIQEIKRVNKLWSDAELSLLENVYIPVNSSQLSTLRTLYPTLNIVQNPSPPTNNARRSITNASTDDETTSSLQTSDSSTSIPSTTTTMSSYEDYFSKIDQQIRTSKKHLQSFDTNKTHSKSSLNEISSSSPISNNNNNNNNNNNDSGELTSSSNGRTTIRNNGRHKGIHHLSDNSVFVNITANNSREKHISAALERIRRERDDFDEL</sequence>
<feature type="domain" description="LysM" evidence="2">
    <location>
        <begin position="56"/>
        <end position="100"/>
    </location>
</feature>
<evidence type="ECO:0000259" key="2">
    <source>
        <dbReference type="PROSITE" id="PS51782"/>
    </source>
</evidence>